<feature type="transmembrane region" description="Helical" evidence="5">
    <location>
        <begin position="348"/>
        <end position="368"/>
    </location>
</feature>
<gene>
    <name evidence="7" type="ORF">HJ588_02830</name>
</gene>
<evidence type="ECO:0000256" key="1">
    <source>
        <dbReference type="ARBA" id="ARBA00004141"/>
    </source>
</evidence>
<evidence type="ECO:0000256" key="3">
    <source>
        <dbReference type="ARBA" id="ARBA00022989"/>
    </source>
</evidence>
<dbReference type="GO" id="GO:0016020">
    <property type="term" value="C:membrane"/>
    <property type="evidence" value="ECO:0007669"/>
    <property type="project" value="UniProtKB-SubCell"/>
</dbReference>
<dbReference type="InterPro" id="IPR013525">
    <property type="entry name" value="ABC2_TM"/>
</dbReference>
<name>A0A849AG70_9MICO</name>
<dbReference type="Proteomes" id="UP000557772">
    <property type="component" value="Unassembled WGS sequence"/>
</dbReference>
<protein>
    <submittedName>
        <fullName evidence="7">ABC transporter permease</fullName>
    </submittedName>
</protein>
<dbReference type="GO" id="GO:0140359">
    <property type="term" value="F:ABC-type transporter activity"/>
    <property type="evidence" value="ECO:0007669"/>
    <property type="project" value="InterPro"/>
</dbReference>
<feature type="transmembrane region" description="Helical" evidence="5">
    <location>
        <begin position="226"/>
        <end position="254"/>
    </location>
</feature>
<feature type="domain" description="ABC-2 type transporter transmembrane" evidence="6">
    <location>
        <begin position="29"/>
        <end position="364"/>
    </location>
</feature>
<dbReference type="PANTHER" id="PTHR43471">
    <property type="entry name" value="ABC TRANSPORTER PERMEASE"/>
    <property type="match status" value="1"/>
</dbReference>
<reference evidence="7 8" key="1">
    <citation type="submission" date="2020-05" db="EMBL/GenBank/DDBJ databases">
        <title>Flexivirga sp. ID2601S isolated from air conditioner.</title>
        <authorList>
            <person name="Kim D.H."/>
        </authorList>
    </citation>
    <scope>NUCLEOTIDE SEQUENCE [LARGE SCALE GENOMIC DNA]</scope>
    <source>
        <strain evidence="7 8">ID2601S</strain>
    </source>
</reference>
<dbReference type="Pfam" id="PF12698">
    <property type="entry name" value="ABC2_membrane_3"/>
    <property type="match status" value="1"/>
</dbReference>
<feature type="transmembrane region" description="Helical" evidence="5">
    <location>
        <begin position="274"/>
        <end position="294"/>
    </location>
</feature>
<sequence>MTTASAQLRSVWRIVAAREIAVKLRDRNFLVSTGLMLVLIVVGLGIQVFVGGKSSAKTVAVTSPAGSALVAQSGKAADAAGSDLELKAKSLPSARAVEQAVKDGDVDAGLVPQGDGWRLVGKSSRNAELATYIGQTVSTDAIARNAAAAGTSLQALQRGATLPYDLLQPKGDDNTTEARVSAVAFGFLFYLAALLFGMAIANSVVEEKQNRIVEIIASAIPLRQLLIGKVVGNTVLAIVQVALLSAVAVGGLIVTDNTALLGTLAGGIGWFLPFFLIGFLALASLWAVVGALATRMEDVQSTSAPMTTLVMAIFLGGILATGGLLKLLSFVPLFSTIAMPARVVSGDAAWWEPLASLGIAAVGAYFILRTAERMYRSSLMQTSHKVSFRQALTERD</sequence>
<feature type="transmembrane region" description="Helical" evidence="5">
    <location>
        <begin position="306"/>
        <end position="328"/>
    </location>
</feature>
<keyword evidence="4 5" id="KW-0472">Membrane</keyword>
<evidence type="ECO:0000256" key="4">
    <source>
        <dbReference type="ARBA" id="ARBA00023136"/>
    </source>
</evidence>
<dbReference type="RefSeq" id="WP_171151744.1">
    <property type="nucleotide sequence ID" value="NZ_JABENB010000001.1"/>
</dbReference>
<accession>A0A849AG70</accession>
<proteinExistence type="predicted"/>
<organism evidence="7 8">
    <name type="scientific">Flexivirga aerilata</name>
    <dbReference type="NCBI Taxonomy" id="1656889"/>
    <lineage>
        <taxon>Bacteria</taxon>
        <taxon>Bacillati</taxon>
        <taxon>Actinomycetota</taxon>
        <taxon>Actinomycetes</taxon>
        <taxon>Micrococcales</taxon>
        <taxon>Dermacoccaceae</taxon>
        <taxon>Flexivirga</taxon>
    </lineage>
</organism>
<feature type="transmembrane region" description="Helical" evidence="5">
    <location>
        <begin position="28"/>
        <end position="50"/>
    </location>
</feature>
<dbReference type="PANTHER" id="PTHR43471:SF3">
    <property type="entry name" value="ABC TRANSPORTER PERMEASE PROTEIN NATB"/>
    <property type="match status" value="1"/>
</dbReference>
<evidence type="ECO:0000313" key="8">
    <source>
        <dbReference type="Proteomes" id="UP000557772"/>
    </source>
</evidence>
<evidence type="ECO:0000259" key="6">
    <source>
        <dbReference type="Pfam" id="PF12698"/>
    </source>
</evidence>
<dbReference type="EMBL" id="JABENB010000001">
    <property type="protein sequence ID" value="NNG38208.1"/>
    <property type="molecule type" value="Genomic_DNA"/>
</dbReference>
<keyword evidence="3 5" id="KW-1133">Transmembrane helix</keyword>
<keyword evidence="2 5" id="KW-0812">Transmembrane</keyword>
<evidence type="ECO:0000256" key="5">
    <source>
        <dbReference type="SAM" id="Phobius"/>
    </source>
</evidence>
<dbReference type="AlphaFoldDB" id="A0A849AG70"/>
<feature type="transmembrane region" description="Helical" evidence="5">
    <location>
        <begin position="182"/>
        <end position="205"/>
    </location>
</feature>
<keyword evidence="8" id="KW-1185">Reference proteome</keyword>
<comment type="caution">
    <text evidence="7">The sequence shown here is derived from an EMBL/GenBank/DDBJ whole genome shotgun (WGS) entry which is preliminary data.</text>
</comment>
<evidence type="ECO:0000313" key="7">
    <source>
        <dbReference type="EMBL" id="NNG38208.1"/>
    </source>
</evidence>
<comment type="subcellular location">
    <subcellularLocation>
        <location evidence="1">Membrane</location>
        <topology evidence="1">Multi-pass membrane protein</topology>
    </subcellularLocation>
</comment>
<evidence type="ECO:0000256" key="2">
    <source>
        <dbReference type="ARBA" id="ARBA00022692"/>
    </source>
</evidence>